<feature type="chain" id="PRO_5036223151" description="Envelope protein" evidence="2">
    <location>
        <begin position="22"/>
        <end position="571"/>
    </location>
</feature>
<evidence type="ECO:0000256" key="2">
    <source>
        <dbReference type="SAM" id="SignalP"/>
    </source>
</evidence>
<keyword evidence="1" id="KW-0472">Membrane</keyword>
<evidence type="ECO:0000313" key="5">
    <source>
        <dbReference type="Proteomes" id="UP000663829"/>
    </source>
</evidence>
<name>A0A813UJL5_9BILA</name>
<dbReference type="AlphaFoldDB" id="A0A813UJL5"/>
<keyword evidence="2" id="KW-0732">Signal</keyword>
<evidence type="ECO:0000313" key="3">
    <source>
        <dbReference type="EMBL" id="CAF0828009.1"/>
    </source>
</evidence>
<dbReference type="Proteomes" id="UP000663829">
    <property type="component" value="Unassembled WGS sequence"/>
</dbReference>
<feature type="transmembrane region" description="Helical" evidence="1">
    <location>
        <begin position="511"/>
        <end position="532"/>
    </location>
</feature>
<keyword evidence="1" id="KW-0812">Transmembrane</keyword>
<accession>A0A813UJL5</accession>
<protein>
    <recommendedName>
        <fullName evidence="6">Envelope protein</fullName>
    </recommendedName>
</protein>
<keyword evidence="5" id="KW-1185">Reference proteome</keyword>
<proteinExistence type="predicted"/>
<gene>
    <name evidence="3" type="ORF">GPM918_LOCUS4902</name>
    <name evidence="4" type="ORF">SRO942_LOCUS4903</name>
</gene>
<evidence type="ECO:0008006" key="6">
    <source>
        <dbReference type="Google" id="ProtNLM"/>
    </source>
</evidence>
<comment type="caution">
    <text evidence="3">The sequence shown here is derived from an EMBL/GenBank/DDBJ whole genome shotgun (WGS) entry which is preliminary data.</text>
</comment>
<organism evidence="3 5">
    <name type="scientific">Didymodactylos carnosus</name>
    <dbReference type="NCBI Taxonomy" id="1234261"/>
    <lineage>
        <taxon>Eukaryota</taxon>
        <taxon>Metazoa</taxon>
        <taxon>Spiralia</taxon>
        <taxon>Gnathifera</taxon>
        <taxon>Rotifera</taxon>
        <taxon>Eurotatoria</taxon>
        <taxon>Bdelloidea</taxon>
        <taxon>Philodinida</taxon>
        <taxon>Philodinidae</taxon>
        <taxon>Didymodactylos</taxon>
    </lineage>
</organism>
<dbReference type="Proteomes" id="UP000681722">
    <property type="component" value="Unassembled WGS sequence"/>
</dbReference>
<evidence type="ECO:0000313" key="4">
    <source>
        <dbReference type="EMBL" id="CAF3614948.1"/>
    </source>
</evidence>
<reference evidence="3" key="1">
    <citation type="submission" date="2021-02" db="EMBL/GenBank/DDBJ databases">
        <authorList>
            <person name="Nowell W R."/>
        </authorList>
    </citation>
    <scope>NUCLEOTIDE SEQUENCE</scope>
</reference>
<feature type="signal peptide" evidence="2">
    <location>
        <begin position="1"/>
        <end position="21"/>
    </location>
</feature>
<dbReference type="EMBL" id="CAJNOQ010000687">
    <property type="protein sequence ID" value="CAF0828009.1"/>
    <property type="molecule type" value="Genomic_DNA"/>
</dbReference>
<keyword evidence="1" id="KW-1133">Transmembrane helix</keyword>
<dbReference type="EMBL" id="CAJOBC010000687">
    <property type="protein sequence ID" value="CAF3614948.1"/>
    <property type="molecule type" value="Genomic_DNA"/>
</dbReference>
<evidence type="ECO:0000256" key="1">
    <source>
        <dbReference type="SAM" id="Phobius"/>
    </source>
</evidence>
<sequence length="571" mass="66078">MALSPVFIGIFALFFTCTCTGKISIKIAQGDIVVYPNNSFIVRKVGLYSSYKSSFAVYASFPITKYMYFQLSQILGNIINMYKNENSNPILLASSSLNDFIQFDQFKNDLSTLKNLLFQGNSSHLFVIDDNQVKTIQVLNKTQMYLGRLTDNNRQVDKFMKPDSLPLMYVAERIKLLQTQAKLRYLHETLSDIVDGKLNFNYFSIHEQHLVFELLHTISGKTIVFNRLYEQEFLKRTLITQNIHFVCLNNDHFQNISEHDFIGNLIITNGFQLPIYSPSNTFDVYELYTLPSVTNGYLYQINGLPRFFGLNSQNQAIIEWSSEEEKLCLFDKEVLCKGIPLVSSMFHSSCLVQLLTDNFSTGCQFDRALVETVSAKCIAEALWAISSNDTMNCTYINTHREEDSNNAKFFKNESVVISRVALLEIPCYSTVFCSYLKMHGFCKPIDIRMAIKGESKSFNNSTLNLTNTEVGKVGEASYLKERMFFVEDVKTFLDDSDPLKKFYVPRLIRRFIPVLSFIIAIFLAFILIYCHCSRRQRMKVRRRKAFKKVQTSRYLRTKKYPNKHDKYDIEL</sequence>